<proteinExistence type="predicted"/>
<dbReference type="AlphaFoldDB" id="A0A2N6SRW2"/>
<sequence>MYFGIQKPLHPYSGFWGSGQRGVIILGKGNKSCKTLNRLRKLVNSNLEILKLEARFAQAVKF</sequence>
<protein>
    <submittedName>
        <fullName evidence="1">Uncharacterized protein</fullName>
    </submittedName>
</protein>
<comment type="caution">
    <text evidence="1">The sequence shown here is derived from an EMBL/GenBank/DDBJ whole genome shotgun (WGS) entry which is preliminary data.</text>
</comment>
<name>A0A2N6SRW2_FINMA</name>
<reference evidence="1 2" key="1">
    <citation type="submission" date="2017-09" db="EMBL/GenBank/DDBJ databases">
        <title>Bacterial strain isolated from the female urinary microbiota.</title>
        <authorList>
            <person name="Thomas-White K."/>
            <person name="Kumar N."/>
            <person name="Forster S."/>
            <person name="Putonti C."/>
            <person name="Lawley T."/>
            <person name="Wolfe A.J."/>
        </authorList>
    </citation>
    <scope>NUCLEOTIDE SEQUENCE [LARGE SCALE GENOMIC DNA]</scope>
    <source>
        <strain evidence="1 2">UMB0115</strain>
    </source>
</reference>
<accession>A0A2N6SRW2</accession>
<evidence type="ECO:0000313" key="1">
    <source>
        <dbReference type="EMBL" id="PMC59799.1"/>
    </source>
</evidence>
<dbReference type="EMBL" id="PNHD01000009">
    <property type="protein sequence ID" value="PMC59799.1"/>
    <property type="molecule type" value="Genomic_DNA"/>
</dbReference>
<organism evidence="1 2">
    <name type="scientific">Finegoldia magna</name>
    <name type="common">Peptostreptococcus magnus</name>
    <dbReference type="NCBI Taxonomy" id="1260"/>
    <lineage>
        <taxon>Bacteria</taxon>
        <taxon>Bacillati</taxon>
        <taxon>Bacillota</taxon>
        <taxon>Tissierellia</taxon>
        <taxon>Tissierellales</taxon>
        <taxon>Peptoniphilaceae</taxon>
        <taxon>Finegoldia</taxon>
    </lineage>
</organism>
<evidence type="ECO:0000313" key="2">
    <source>
        <dbReference type="Proteomes" id="UP000235723"/>
    </source>
</evidence>
<gene>
    <name evidence="1" type="ORF">CJ208_07100</name>
</gene>
<dbReference type="Proteomes" id="UP000235723">
    <property type="component" value="Unassembled WGS sequence"/>
</dbReference>